<dbReference type="GO" id="GO:0004190">
    <property type="term" value="F:aspartic-type endopeptidase activity"/>
    <property type="evidence" value="ECO:0007669"/>
    <property type="project" value="InterPro"/>
</dbReference>
<evidence type="ECO:0000259" key="2">
    <source>
        <dbReference type="PROSITE" id="PS51767"/>
    </source>
</evidence>
<evidence type="ECO:0000256" key="1">
    <source>
        <dbReference type="ARBA" id="ARBA00007447"/>
    </source>
</evidence>
<keyword evidence="4" id="KW-1185">Reference proteome</keyword>
<dbReference type="EMBL" id="BABT02000153">
    <property type="protein sequence ID" value="GAA98579.1"/>
    <property type="molecule type" value="Genomic_DNA"/>
</dbReference>
<dbReference type="SUPFAM" id="SSF50630">
    <property type="entry name" value="Acid proteases"/>
    <property type="match status" value="1"/>
</dbReference>
<name>G7E6W9_MIXOS</name>
<dbReference type="CDD" id="cd05471">
    <property type="entry name" value="pepsin_like"/>
    <property type="match status" value="1"/>
</dbReference>
<evidence type="ECO:0000313" key="4">
    <source>
        <dbReference type="Proteomes" id="UP000009131"/>
    </source>
</evidence>
<dbReference type="InterPro" id="IPR034164">
    <property type="entry name" value="Pepsin-like_dom"/>
</dbReference>
<dbReference type="OrthoDB" id="660550at2759"/>
<dbReference type="PANTHER" id="PTHR47966:SF51">
    <property type="entry name" value="BETA-SITE APP-CLEAVING ENZYME, ISOFORM A-RELATED"/>
    <property type="match status" value="1"/>
</dbReference>
<dbReference type="Gene3D" id="2.40.70.10">
    <property type="entry name" value="Acid Proteases"/>
    <property type="match status" value="2"/>
</dbReference>
<organism evidence="3 4">
    <name type="scientific">Mixia osmundae (strain CBS 9802 / IAM 14324 / JCM 22182 / KY 12970)</name>
    <dbReference type="NCBI Taxonomy" id="764103"/>
    <lineage>
        <taxon>Eukaryota</taxon>
        <taxon>Fungi</taxon>
        <taxon>Dikarya</taxon>
        <taxon>Basidiomycota</taxon>
        <taxon>Pucciniomycotina</taxon>
        <taxon>Mixiomycetes</taxon>
        <taxon>Mixiales</taxon>
        <taxon>Mixiaceae</taxon>
        <taxon>Mixia</taxon>
    </lineage>
</organism>
<sequence length="288" mass="31141">MLDRADINQDGDVHGTMVYDQVTLAGKTFKGCFGISELEPKFVELDRDVYGITALGVQLMQNQTLQAPTHYVPTFLQSMRDAGVIQHAIVSLNFASPPSIKSVDALAGSVTIGAIDTSKIKGAITWSNRQNVDGQAFWAIKVGFPTLGVRNAVSLIDSGTTMVALEEAAFDRYFAALKPRGKATRLLALIFLTGAGATYDDTLGVVQMPKGVVPDTLPFVLSGRTFVLTGQQQLVGSEMYGLLGLDTTKHYSWITKGSTVSVLGLHLIEKFSVIFDEEHHQIGFAERA</sequence>
<dbReference type="Proteomes" id="UP000009131">
    <property type="component" value="Unassembled WGS sequence"/>
</dbReference>
<dbReference type="PROSITE" id="PS51767">
    <property type="entry name" value="PEPTIDASE_A1"/>
    <property type="match status" value="1"/>
</dbReference>
<proteinExistence type="inferred from homology"/>
<dbReference type="InterPro" id="IPR033121">
    <property type="entry name" value="PEPTIDASE_A1"/>
</dbReference>
<dbReference type="PRINTS" id="PR00792">
    <property type="entry name" value="PEPSIN"/>
</dbReference>
<dbReference type="MEROPS" id="A01.057"/>
<dbReference type="InterPro" id="IPR021109">
    <property type="entry name" value="Peptidase_aspartic_dom_sf"/>
</dbReference>
<comment type="caution">
    <text evidence="3">The sequence shown here is derived from an EMBL/GenBank/DDBJ whole genome shotgun (WGS) entry which is preliminary data.</text>
</comment>
<dbReference type="GO" id="GO:0006508">
    <property type="term" value="P:proteolysis"/>
    <property type="evidence" value="ECO:0007669"/>
    <property type="project" value="InterPro"/>
</dbReference>
<dbReference type="PANTHER" id="PTHR47966">
    <property type="entry name" value="BETA-SITE APP-CLEAVING ENZYME, ISOFORM A-RELATED"/>
    <property type="match status" value="1"/>
</dbReference>
<dbReference type="InterPro" id="IPR001461">
    <property type="entry name" value="Aspartic_peptidase_A1"/>
</dbReference>
<dbReference type="HOGENOM" id="CLU_966707_0_0_1"/>
<protein>
    <recommendedName>
        <fullName evidence="2">Peptidase A1 domain-containing protein</fullName>
    </recommendedName>
</protein>
<gene>
    <name evidence="3" type="primary">Mo05266</name>
    <name evidence="3" type="ORF">E5Q_05266</name>
</gene>
<dbReference type="Pfam" id="PF00026">
    <property type="entry name" value="Asp"/>
    <property type="match status" value="1"/>
</dbReference>
<dbReference type="RefSeq" id="XP_014567607.1">
    <property type="nucleotide sequence ID" value="XM_014712121.1"/>
</dbReference>
<feature type="domain" description="Peptidase A1" evidence="2">
    <location>
        <begin position="1"/>
        <end position="285"/>
    </location>
</feature>
<accession>G7E6W9</accession>
<dbReference type="AlphaFoldDB" id="G7E6W9"/>
<dbReference type="InParanoid" id="G7E6W9"/>
<evidence type="ECO:0000313" key="3">
    <source>
        <dbReference type="EMBL" id="GAA98579.1"/>
    </source>
</evidence>
<reference evidence="3 4" key="1">
    <citation type="journal article" date="2011" name="J. Gen. Appl. Microbiol.">
        <title>Draft genome sequencing of the enigmatic basidiomycete Mixia osmundae.</title>
        <authorList>
            <person name="Nishida H."/>
            <person name="Nagatsuka Y."/>
            <person name="Sugiyama J."/>
        </authorList>
    </citation>
    <scope>NUCLEOTIDE SEQUENCE [LARGE SCALE GENOMIC DNA]</scope>
    <source>
        <strain evidence="4">CBS 9802 / IAM 14324 / JCM 22182 / KY 12970</strain>
    </source>
</reference>
<comment type="similarity">
    <text evidence="1">Belongs to the peptidase A1 family.</text>
</comment>
<reference evidence="3 4" key="2">
    <citation type="journal article" date="2012" name="Open Biol.">
        <title>Characteristics of nucleosomes and linker DNA regions on the genome of the basidiomycete Mixia osmundae revealed by mono- and dinucleosome mapping.</title>
        <authorList>
            <person name="Nishida H."/>
            <person name="Kondo S."/>
            <person name="Matsumoto T."/>
            <person name="Suzuki Y."/>
            <person name="Yoshikawa H."/>
            <person name="Taylor T.D."/>
            <person name="Sugiyama J."/>
        </authorList>
    </citation>
    <scope>NUCLEOTIDE SEQUENCE [LARGE SCALE GENOMIC DNA]</scope>
    <source>
        <strain evidence="4">CBS 9802 / IAM 14324 / JCM 22182 / KY 12970</strain>
    </source>
</reference>